<protein>
    <submittedName>
        <fullName evidence="2">Capsid and scaffold protein</fullName>
    </submittedName>
</protein>
<dbReference type="Proteomes" id="UP000287416">
    <property type="component" value="Segment"/>
</dbReference>
<keyword evidence="3" id="KW-1185">Reference proteome</keyword>
<dbReference type="PIRSF" id="PIRSF004377">
    <property type="entry name" value="Phage_prohead_core"/>
    <property type="match status" value="1"/>
</dbReference>
<sequence>MLIIVENELVFDDVSNLLPEATKQYEQFSKLFEKDEIVKIVENLGKTEPELAVAIGSLVEDVPLNEFMVKHVSAKGELTKTKDRKTRERNAYQTTGLSKSERRRIARKAVKTKKANPSGQIRAQKKIKKARAKRKSMYGLKP</sequence>
<dbReference type="GeneID" id="55811531"/>
<accession>A0A3Q9R710</accession>
<dbReference type="RefSeq" id="YP_009882235.1">
    <property type="nucleotide sequence ID" value="NC_049445.1"/>
</dbReference>
<organism evidence="2 3">
    <name type="scientific">Acinetobacter phage AbTZA1</name>
    <dbReference type="NCBI Taxonomy" id="2500827"/>
    <lineage>
        <taxon>Viruses</taxon>
        <taxon>Duplodnaviria</taxon>
        <taxon>Heunggongvirae</taxon>
        <taxon>Uroviricota</taxon>
        <taxon>Caudoviricetes</taxon>
        <taxon>Pantevenvirales</taxon>
        <taxon>Straboviridae</taxon>
        <taxon>Twarogvirinae</taxon>
        <taxon>Hadassahvirus</taxon>
        <taxon>Hadassahvirus azbtza1</taxon>
    </lineage>
</organism>
<feature type="region of interest" description="Disordered" evidence="1">
    <location>
        <begin position="78"/>
        <end position="142"/>
    </location>
</feature>
<name>A0A3Q9R710_9CAUD</name>
<dbReference type="KEGG" id="vg:55811531"/>
<evidence type="ECO:0000313" key="2">
    <source>
        <dbReference type="EMBL" id="AZU98651.1"/>
    </source>
</evidence>
<evidence type="ECO:0000313" key="3">
    <source>
        <dbReference type="Proteomes" id="UP000287416"/>
    </source>
</evidence>
<feature type="compositionally biased region" description="Basic residues" evidence="1">
    <location>
        <begin position="123"/>
        <end position="136"/>
    </location>
</feature>
<feature type="compositionally biased region" description="Basic and acidic residues" evidence="1">
    <location>
        <begin position="78"/>
        <end position="90"/>
    </location>
</feature>
<evidence type="ECO:0000256" key="1">
    <source>
        <dbReference type="SAM" id="MobiDB-lite"/>
    </source>
</evidence>
<feature type="compositionally biased region" description="Basic residues" evidence="1">
    <location>
        <begin position="101"/>
        <end position="114"/>
    </location>
</feature>
<dbReference type="EMBL" id="MK278860">
    <property type="protein sequence ID" value="AZU98651.1"/>
    <property type="molecule type" value="Genomic_DNA"/>
</dbReference>
<reference evidence="2 3" key="1">
    <citation type="submission" date="2018-12" db="EMBL/GenBank/DDBJ databases">
        <title>Successful treatment of antibiotic resistant microbial bone infection with bacteriophages.</title>
        <authorList>
            <person name="Nir-Paz R."/>
            <person name="Gelman D."/>
            <person name="Khouri A."/>
            <person name="Sisson B.M."/>
            <person name="Fackler J."/>
            <person name="Oren S.A."/>
            <person name="Khalifa L."/>
            <person name="Rimon A."/>
            <person name="Glazer S.C."/>
            <person name="Moses A.E."/>
            <person name="Yoram W."/>
            <person name="Schooley R.T."/>
            <person name="Hazan R."/>
        </authorList>
    </citation>
    <scope>NUCLEOTIDE SEQUENCE [LARGE SCALE GENOMIC DNA]</scope>
</reference>
<proteinExistence type="predicted"/>
<dbReference type="InterPro" id="IPR016415">
    <property type="entry name" value="Phage_T4_Gp68"/>
</dbReference>